<evidence type="ECO:0000313" key="4">
    <source>
        <dbReference type="Proteomes" id="UP000075374"/>
    </source>
</evidence>
<protein>
    <submittedName>
        <fullName evidence="3">Transposase DDE domain protein</fullName>
    </submittedName>
</protein>
<evidence type="ECO:0000259" key="1">
    <source>
        <dbReference type="Pfam" id="PF01609"/>
    </source>
</evidence>
<evidence type="ECO:0000259" key="2">
    <source>
        <dbReference type="Pfam" id="PF05598"/>
    </source>
</evidence>
<comment type="caution">
    <text evidence="3">The sequence shown here is derived from an EMBL/GenBank/DDBJ whole genome shotgun (WGS) entry which is preliminary data.</text>
</comment>
<keyword evidence="4" id="KW-1185">Reference proteome</keyword>
<dbReference type="Pfam" id="PF05598">
    <property type="entry name" value="DUF772"/>
    <property type="match status" value="1"/>
</dbReference>
<feature type="domain" description="Transposase IS4-like" evidence="1">
    <location>
        <begin position="127"/>
        <end position="389"/>
    </location>
</feature>
<dbReference type="AlphaFoldDB" id="A0A151AHD5"/>
<dbReference type="GO" id="GO:0004803">
    <property type="term" value="F:transposase activity"/>
    <property type="evidence" value="ECO:0007669"/>
    <property type="project" value="InterPro"/>
</dbReference>
<gene>
    <name evidence="3" type="ORF">CLCOL_24970</name>
</gene>
<name>A0A151AHD5_9CLOT</name>
<accession>A0A151AHD5</accession>
<sequence>MYIRQECLFSFEEILKFQKESRLQMILSQLDFSNLINKLNKPSHKRGPKGHNPVSLINALIAMQVEKINDFNRLKQRLDSDLSLKYNCGFDILKPAPSTSTFSRFLSKISSMPELEVEFKRLILKAKDLGIIDGTNVAIDATKLDSFEKAKPKSKISDDGVSPNWGKKKDTDGNDIKWFGWKAHIIVDCKSELPLYIDITPASFNDCKYAIPLLKNFKQYWGSILNPQYYIMDSSYDIEENYNYIINNTNGQAIIAYNKRGSYAPPEGFNDNLWPVCSMGYPLSFWGIDGNYIKLRCPHATGKVNCPYGLNWCSNSNYGYCLKVNYKKNHRLFSYPLRGSEKWNKLYNLRTSVERCNSRLKEYLNLDNIRSAGIAKAKTWALLNCIALVAGTIAVNKLNTLSTSA</sequence>
<dbReference type="Proteomes" id="UP000075374">
    <property type="component" value="Unassembled WGS sequence"/>
</dbReference>
<dbReference type="GO" id="GO:0003677">
    <property type="term" value="F:DNA binding"/>
    <property type="evidence" value="ECO:0007669"/>
    <property type="project" value="InterPro"/>
</dbReference>
<proteinExistence type="predicted"/>
<organism evidence="3 4">
    <name type="scientific">Clostridium colicanis DSM 13634</name>
    <dbReference type="NCBI Taxonomy" id="1121305"/>
    <lineage>
        <taxon>Bacteria</taxon>
        <taxon>Bacillati</taxon>
        <taxon>Bacillota</taxon>
        <taxon>Clostridia</taxon>
        <taxon>Eubacteriales</taxon>
        <taxon>Clostridiaceae</taxon>
        <taxon>Clostridium</taxon>
    </lineage>
</organism>
<dbReference type="InterPro" id="IPR002559">
    <property type="entry name" value="Transposase_11"/>
</dbReference>
<dbReference type="GO" id="GO:0006313">
    <property type="term" value="P:DNA transposition"/>
    <property type="evidence" value="ECO:0007669"/>
    <property type="project" value="InterPro"/>
</dbReference>
<feature type="domain" description="Transposase InsH N-terminal" evidence="2">
    <location>
        <begin position="17"/>
        <end position="107"/>
    </location>
</feature>
<dbReference type="EMBL" id="LTBB01000025">
    <property type="protein sequence ID" value="KYH26857.1"/>
    <property type="molecule type" value="Genomic_DNA"/>
</dbReference>
<reference evidence="3 4" key="1">
    <citation type="submission" date="2016-02" db="EMBL/GenBank/DDBJ databases">
        <title>Genome sequence of Clostridium colicanis DSM 13634.</title>
        <authorList>
            <person name="Poehlein A."/>
            <person name="Daniel R."/>
        </authorList>
    </citation>
    <scope>NUCLEOTIDE SEQUENCE [LARGE SCALE GENOMIC DNA]</scope>
    <source>
        <strain evidence="3 4">DSM 13634</strain>
    </source>
</reference>
<dbReference type="PATRIC" id="fig|1121305.3.peg.2469"/>
<dbReference type="InterPro" id="IPR008490">
    <property type="entry name" value="Transposase_InsH_N"/>
</dbReference>
<evidence type="ECO:0000313" key="3">
    <source>
        <dbReference type="EMBL" id="KYH26857.1"/>
    </source>
</evidence>
<dbReference type="Pfam" id="PF01609">
    <property type="entry name" value="DDE_Tnp_1"/>
    <property type="match status" value="1"/>
</dbReference>